<dbReference type="InterPro" id="IPR036397">
    <property type="entry name" value="RNaseH_sf"/>
</dbReference>
<dbReference type="Gene3D" id="3.30.420.10">
    <property type="entry name" value="Ribonuclease H-like superfamily/Ribonuclease H"/>
    <property type="match status" value="1"/>
</dbReference>
<dbReference type="Pfam" id="PF01359">
    <property type="entry name" value="Transposase_1"/>
    <property type="match status" value="1"/>
</dbReference>
<dbReference type="InterPro" id="IPR041426">
    <property type="entry name" value="Mos1_HTH"/>
</dbReference>
<protein>
    <submittedName>
        <fullName evidence="2">Putative DD34D transposase</fullName>
    </submittedName>
</protein>
<dbReference type="Pfam" id="PF17906">
    <property type="entry name" value="HTH_48"/>
    <property type="match status" value="1"/>
</dbReference>
<proteinExistence type="predicted"/>
<reference evidence="2" key="1">
    <citation type="submission" date="2021-06" db="EMBL/GenBank/DDBJ databases">
        <title>Characterization of Mariner transposons in Rhus gall aphids (Hemiptera: Aphididae: Eriosomatinae).</title>
        <authorList>
            <person name="Ahmad A."/>
            <person name="Ren Z."/>
        </authorList>
    </citation>
    <scope>NUCLEOTIDE SEQUENCE</scope>
</reference>
<sequence>MSKLIEQRSCIKFCFRNGILAAETLSMLQKTFGDQTLSSKNVKKWYNEFKTGRGSIEKNVVSNRPRTSTDEHHVKQVQEMVLENRRLTIRDIADNLGISFGSVQAILSDELGLRKVKSRLVPKMLNFLEKQRRVEVCETMLSDYQDVMKRIITVDETWIYTYDSETTDQSSEYCAKGERKPKKPRQSRSKIKVMLTVFFDYRGVVYSEFLPPGQTVNKEYYLSVMRRLREAVRKNRPELWQNNSWLLHHDNASSHTALVLREHFVKNSTHIVPQPAYSPDLAPCDFWLFNKLKRPLRGHRFDSIDKIKSESQKALKDIPKEDFAKCYDDWKLRWHKCIAAEGDYFEGDEMYLEV</sequence>
<feature type="domain" description="Mos1 transposase HTH" evidence="1">
    <location>
        <begin position="8"/>
        <end position="52"/>
    </location>
</feature>
<dbReference type="Gene3D" id="1.10.10.1450">
    <property type="match status" value="1"/>
</dbReference>
<dbReference type="PANTHER" id="PTHR46060:SF1">
    <property type="entry name" value="MARINER MOS1 TRANSPOSASE-LIKE PROTEIN"/>
    <property type="match status" value="1"/>
</dbReference>
<dbReference type="InterPro" id="IPR052709">
    <property type="entry name" value="Transposase-MT_Hybrid"/>
</dbReference>
<evidence type="ECO:0000259" key="1">
    <source>
        <dbReference type="Pfam" id="PF17906"/>
    </source>
</evidence>
<evidence type="ECO:0000313" key="2">
    <source>
        <dbReference type="EMBL" id="QXJ78553.1"/>
    </source>
</evidence>
<dbReference type="PANTHER" id="PTHR46060">
    <property type="entry name" value="MARINER MOS1 TRANSPOSASE-LIKE PROTEIN"/>
    <property type="match status" value="1"/>
</dbReference>
<organism evidence="2">
    <name type="scientific">Schlechtendalia chinensis</name>
    <name type="common">horned gall aphid</name>
    <dbReference type="NCBI Taxonomy" id="38111"/>
    <lineage>
        <taxon>Eukaryota</taxon>
        <taxon>Metazoa</taxon>
        <taxon>Ecdysozoa</taxon>
        <taxon>Arthropoda</taxon>
        <taxon>Hexapoda</taxon>
        <taxon>Insecta</taxon>
        <taxon>Pterygota</taxon>
        <taxon>Neoptera</taxon>
        <taxon>Paraneoptera</taxon>
        <taxon>Hemiptera</taxon>
        <taxon>Sternorrhyncha</taxon>
        <taxon>Aphidomorpha</taxon>
        <taxon>Aphidoidea</taxon>
        <taxon>Aphididae</taxon>
        <taxon>Eriosomatinae</taxon>
        <taxon>Fordini</taxon>
        <taxon>Schlechtendalia</taxon>
    </lineage>
</organism>
<accession>A0A8F5HW64</accession>
<dbReference type="InterPro" id="IPR001888">
    <property type="entry name" value="Transposase_1"/>
</dbReference>
<dbReference type="AlphaFoldDB" id="A0A8F5HW64"/>
<dbReference type="GO" id="GO:0003676">
    <property type="term" value="F:nucleic acid binding"/>
    <property type="evidence" value="ECO:0007669"/>
    <property type="project" value="InterPro"/>
</dbReference>
<name>A0A8F5HW64_9HEMI</name>
<dbReference type="EMBL" id="MZ489045">
    <property type="protein sequence ID" value="QXJ78553.1"/>
    <property type="molecule type" value="Genomic_DNA"/>
</dbReference>